<dbReference type="EMBL" id="CCKQ01018593">
    <property type="protein sequence ID" value="CDW90566.1"/>
    <property type="molecule type" value="Genomic_DNA"/>
</dbReference>
<keyword evidence="1" id="KW-0175">Coiled coil</keyword>
<feature type="compositionally biased region" description="Basic and acidic residues" evidence="2">
    <location>
        <begin position="96"/>
        <end position="109"/>
    </location>
</feature>
<dbReference type="Proteomes" id="UP000039865">
    <property type="component" value="Unassembled WGS sequence"/>
</dbReference>
<sequence>MNKSQLHHTIDTQAYQNKNNSTLMNQTTYDHTIEKEYMSSISDAFQRAEEETRKAEQMLAKWRKDHSKTIQNIEQRSTQRNNNNKSSQSNYSQNESRQRSGRETIENNDPHTQSKSFDKKLDKKPRIFQNQYLQQTLVGQPIDNHQENKNYYLQQQPSRYPQRNLDPEMLEEISNTYNSFDKRHLNENSSVTLGQVNHSTRYQNTTTENEQLQNQYNYFSTVTSQSIPQNQLKNINRSISQEYHMNDENKNISNLIKPMMIQNTSQNTIQDFINIEKESEIIKLDKYYKQLLKSEKDEFQRQLQKAKEQAKKEAEKKLKSQLNDMKDKLEEHETLEIQLSKLKIANDKLSKDYESTKKKNKKLDSKNLRLEEQIKTLQKKLDDLWERQNLEKENIKLISKYEVESESRKTINELTLKLIDLEKQLREKDQENQFHMNKNEELQRTIDTEIKYNQLMNKSQDKVYECEIQVLKQENTQLRDQLQLLEMESNDIKQNGHDVNQKYESLKRKFAIVVKEKEMIEQNRLMETAQFKQSTSQHQSRSANFECDKCDKWRYKAQELTEKYFMMLKNMKIELDQLRQDNRSIITNGQRDIHSNIIQYLKEHLDQMKAKSKSKDEIAKRSSSFNRAKVSQSQIISSERDIVSQHVKDDYDPNYSGLHLLKKNSSFNGQIGQHNHQLHRTIAKTKKKKLNDRDLVKVKKYRSKSQQNKKEKKIKIKSKNPIRVQVTIKPPQGMGKKNEVQPMQDKQKIDALGHNGSSDQLPTNFLYETDQHNYSSPDIGPMQSKQQVNFSGLKSTHIGQADGSTENANFIDDEERINRRNVEGPSKKQRLQNQQAFTEVVSHNGIQRQITTQNLDEQIGKNEQQQKLQGLSVALDSIRTGENSVIQQRIILVQKFQTQINRTQQYHSIMILMQPQALQECLVQDELLREEETNLVLEQLEDQSVTSRELQKIQQKLAG</sequence>
<feature type="region of interest" description="Disordered" evidence="2">
    <location>
        <begin position="701"/>
        <end position="743"/>
    </location>
</feature>
<name>A0A078B8N0_STYLE</name>
<organism evidence="3 4">
    <name type="scientific">Stylonychia lemnae</name>
    <name type="common">Ciliate</name>
    <dbReference type="NCBI Taxonomy" id="5949"/>
    <lineage>
        <taxon>Eukaryota</taxon>
        <taxon>Sar</taxon>
        <taxon>Alveolata</taxon>
        <taxon>Ciliophora</taxon>
        <taxon>Intramacronucleata</taxon>
        <taxon>Spirotrichea</taxon>
        <taxon>Stichotrichia</taxon>
        <taxon>Sporadotrichida</taxon>
        <taxon>Oxytrichidae</taxon>
        <taxon>Stylonychinae</taxon>
        <taxon>Stylonychia</taxon>
    </lineage>
</organism>
<evidence type="ECO:0000313" key="4">
    <source>
        <dbReference type="Proteomes" id="UP000039865"/>
    </source>
</evidence>
<evidence type="ECO:0000313" key="3">
    <source>
        <dbReference type="EMBL" id="CDW90566.1"/>
    </source>
</evidence>
<evidence type="ECO:0000256" key="1">
    <source>
        <dbReference type="SAM" id="Coils"/>
    </source>
</evidence>
<dbReference type="AlphaFoldDB" id="A0A078B8N0"/>
<feature type="compositionally biased region" description="Basic residues" evidence="2">
    <location>
        <begin position="710"/>
        <end position="720"/>
    </location>
</feature>
<keyword evidence="4" id="KW-1185">Reference proteome</keyword>
<accession>A0A078B8N0</accession>
<feature type="compositionally biased region" description="Low complexity" evidence="2">
    <location>
        <begin position="75"/>
        <end position="95"/>
    </location>
</feature>
<feature type="region of interest" description="Disordered" evidence="2">
    <location>
        <begin position="56"/>
        <end position="123"/>
    </location>
</feature>
<dbReference type="InParanoid" id="A0A078B8N0"/>
<proteinExistence type="predicted"/>
<feature type="coiled-coil region" evidence="1">
    <location>
        <begin position="289"/>
        <end position="495"/>
    </location>
</feature>
<protein>
    <submittedName>
        <fullName evidence="3">Uncharacterized protein</fullName>
    </submittedName>
</protein>
<evidence type="ECO:0000256" key="2">
    <source>
        <dbReference type="SAM" id="MobiDB-lite"/>
    </source>
</evidence>
<reference evidence="3 4" key="1">
    <citation type="submission" date="2014-06" db="EMBL/GenBank/DDBJ databases">
        <authorList>
            <person name="Swart Estienne"/>
        </authorList>
    </citation>
    <scope>NUCLEOTIDE SEQUENCE [LARGE SCALE GENOMIC DNA]</scope>
    <source>
        <strain evidence="3 4">130c</strain>
    </source>
</reference>
<gene>
    <name evidence="3" type="primary">Contig2766.g2970</name>
    <name evidence="3" type="ORF">STYLEM_19711</name>
</gene>